<dbReference type="AlphaFoldDB" id="A0A059VWX0"/>
<comment type="caution">
    <text evidence="1">The sequence shown here is derived from an EMBL/GenBank/DDBJ whole genome shotgun (WGS) entry which is preliminary data.</text>
</comment>
<dbReference type="Proteomes" id="UP000288351">
    <property type="component" value="Unassembled WGS sequence"/>
</dbReference>
<dbReference type="RefSeq" id="WP_016574458.1">
    <property type="nucleotide sequence ID" value="NZ_BHXC01000006.1"/>
</dbReference>
<evidence type="ECO:0000313" key="2">
    <source>
        <dbReference type="Proteomes" id="UP000288351"/>
    </source>
</evidence>
<proteinExistence type="predicted"/>
<protein>
    <submittedName>
        <fullName evidence="1">Uncharacterized protein</fullName>
    </submittedName>
</protein>
<dbReference type="eggNOG" id="ENOG5031XC1">
    <property type="taxonomic scope" value="Bacteria"/>
</dbReference>
<evidence type="ECO:0000313" key="1">
    <source>
        <dbReference type="EMBL" id="GCB89512.1"/>
    </source>
</evidence>
<gene>
    <name evidence="1" type="ORF">SALB_02187</name>
</gene>
<name>A0A059VWX0_STRNR</name>
<reference evidence="1 2" key="1">
    <citation type="journal article" date="2019" name="Microbiol. Resour. Announc.">
        <title>Draft Genome Sequence of the Most Traditional epsilon-Poly-l-Lysine Producer, Streptomyces albulus NBRC14147.</title>
        <authorList>
            <person name="Yamanaka K."/>
            <person name="Hamano Y."/>
        </authorList>
    </citation>
    <scope>NUCLEOTIDE SEQUENCE [LARGE SCALE GENOMIC DNA]</scope>
    <source>
        <strain evidence="1 2">NBRC 14147</strain>
    </source>
</reference>
<accession>A0A059VWX0</accession>
<organism evidence="1 2">
    <name type="scientific">Streptomyces noursei</name>
    <name type="common">Streptomyces albulus</name>
    <dbReference type="NCBI Taxonomy" id="1971"/>
    <lineage>
        <taxon>Bacteria</taxon>
        <taxon>Bacillati</taxon>
        <taxon>Actinomycetota</taxon>
        <taxon>Actinomycetes</taxon>
        <taxon>Kitasatosporales</taxon>
        <taxon>Streptomycetaceae</taxon>
        <taxon>Streptomyces</taxon>
    </lineage>
</organism>
<dbReference type="EMBL" id="BHXC01000006">
    <property type="protein sequence ID" value="GCB89512.1"/>
    <property type="molecule type" value="Genomic_DNA"/>
</dbReference>
<sequence>MPQGTIVLFNKSDCVGIIADERGERLPFSGMETQTTDVGKQVIFDVHGAKATNVMALR</sequence>